<evidence type="ECO:0000256" key="1">
    <source>
        <dbReference type="SAM" id="Phobius"/>
    </source>
</evidence>
<proteinExistence type="predicted"/>
<keyword evidence="2" id="KW-1185">Reference proteome</keyword>
<keyword evidence="1" id="KW-0472">Membrane</keyword>
<name>A0A915KS09_ROMCU</name>
<evidence type="ECO:0000313" key="3">
    <source>
        <dbReference type="WBParaSite" id="nRc.2.0.1.t41269-RA"/>
    </source>
</evidence>
<keyword evidence="1" id="KW-0812">Transmembrane</keyword>
<protein>
    <submittedName>
        <fullName evidence="3">Uncharacterized protein</fullName>
    </submittedName>
</protein>
<dbReference type="WBParaSite" id="nRc.2.0.1.t41269-RA">
    <property type="protein sequence ID" value="nRc.2.0.1.t41269-RA"/>
    <property type="gene ID" value="nRc.2.0.1.g41269"/>
</dbReference>
<evidence type="ECO:0000313" key="2">
    <source>
        <dbReference type="Proteomes" id="UP000887565"/>
    </source>
</evidence>
<keyword evidence="1" id="KW-1133">Transmembrane helix</keyword>
<reference evidence="3" key="1">
    <citation type="submission" date="2022-11" db="UniProtKB">
        <authorList>
            <consortium name="WormBaseParasite"/>
        </authorList>
    </citation>
    <scope>IDENTIFICATION</scope>
</reference>
<dbReference type="AlphaFoldDB" id="A0A915KS09"/>
<feature type="transmembrane region" description="Helical" evidence="1">
    <location>
        <begin position="223"/>
        <end position="241"/>
    </location>
</feature>
<organism evidence="2 3">
    <name type="scientific">Romanomermis culicivorax</name>
    <name type="common">Nematode worm</name>
    <dbReference type="NCBI Taxonomy" id="13658"/>
    <lineage>
        <taxon>Eukaryota</taxon>
        <taxon>Metazoa</taxon>
        <taxon>Ecdysozoa</taxon>
        <taxon>Nematoda</taxon>
        <taxon>Enoplea</taxon>
        <taxon>Dorylaimia</taxon>
        <taxon>Mermithida</taxon>
        <taxon>Mermithoidea</taxon>
        <taxon>Mermithidae</taxon>
        <taxon>Romanomermis</taxon>
    </lineage>
</organism>
<accession>A0A915KS09</accession>
<dbReference type="Proteomes" id="UP000887565">
    <property type="component" value="Unplaced"/>
</dbReference>
<feature type="transmembrane region" description="Helical" evidence="1">
    <location>
        <begin position="172"/>
        <end position="202"/>
    </location>
</feature>
<sequence>MSCKPGLLPAMPAFEVWTDAVEARTRRHIFVLDGPAFDPPLWKKLKEAKSVNKKFLLVFGTSSRLYHNLVLGVTKTPCILLWHPWDVRTGIVKKFQEGKGNSDSSTFSLLITLLRFTYISPPFDDEDDVFWSSAPSDGATGGGDDEEKALRVLTLDVGDKADDVEVDEQGEIMLLSLLLTVLLFPLLATLTFADAAAAATPLRITVEMSSIDLRFKILRRSRAFLCKFIVVISTVLLWLLLL</sequence>